<dbReference type="PANTHER" id="PTHR42866:SF2">
    <property type="entry name" value="3-DEOXY-MANNO-OCTULOSONATE CYTIDYLYLTRANSFERASE, MITOCHONDRIAL"/>
    <property type="match status" value="1"/>
</dbReference>
<dbReference type="RefSeq" id="WP_096526259.1">
    <property type="nucleotide sequence ID" value="NZ_AP014836.1"/>
</dbReference>
<dbReference type="SUPFAM" id="SSF53448">
    <property type="entry name" value="Nucleotide-diphospho-sugar transferases"/>
    <property type="match status" value="1"/>
</dbReference>
<comment type="similarity">
    <text evidence="5">Belongs to the KdsB family.</text>
</comment>
<dbReference type="AlphaFoldDB" id="A0A1Q2SKH8"/>
<dbReference type="GO" id="GO:0016020">
    <property type="term" value="C:membrane"/>
    <property type="evidence" value="ECO:0007669"/>
    <property type="project" value="UniProtKB-SubCell"/>
</dbReference>
<dbReference type="EMBL" id="AP014836">
    <property type="protein sequence ID" value="BAW79617.1"/>
    <property type="molecule type" value="Genomic_DNA"/>
</dbReference>
<dbReference type="GO" id="GO:0009103">
    <property type="term" value="P:lipopolysaccharide biosynthetic process"/>
    <property type="evidence" value="ECO:0007669"/>
    <property type="project" value="UniProtKB-UniRule"/>
</dbReference>
<dbReference type="EC" id="2.7.7.38" evidence="5"/>
<dbReference type="HAMAP" id="MF_00057">
    <property type="entry name" value="KdsB"/>
    <property type="match status" value="1"/>
</dbReference>
<comment type="catalytic activity">
    <reaction evidence="5">
        <text>3-deoxy-alpha-D-manno-oct-2-ulosonate + CTP = CMP-3-deoxy-beta-D-manno-octulosonate + diphosphate</text>
        <dbReference type="Rhea" id="RHEA:23448"/>
        <dbReference type="ChEBI" id="CHEBI:33019"/>
        <dbReference type="ChEBI" id="CHEBI:37563"/>
        <dbReference type="ChEBI" id="CHEBI:85986"/>
        <dbReference type="ChEBI" id="CHEBI:85987"/>
        <dbReference type="EC" id="2.7.7.38"/>
    </reaction>
</comment>
<dbReference type="InterPro" id="IPR003329">
    <property type="entry name" value="Cytidylyl_trans"/>
</dbReference>
<dbReference type="GO" id="GO:0008690">
    <property type="term" value="F:3-deoxy-manno-octulosonate cytidylyltransferase activity"/>
    <property type="evidence" value="ECO:0007669"/>
    <property type="project" value="UniProtKB-UniRule"/>
</dbReference>
<dbReference type="Proteomes" id="UP000243679">
    <property type="component" value="Chromosome"/>
</dbReference>
<dbReference type="NCBIfam" id="NF003952">
    <property type="entry name" value="PRK05450.1-5"/>
    <property type="match status" value="1"/>
</dbReference>
<evidence type="ECO:0000313" key="7">
    <source>
        <dbReference type="Proteomes" id="UP000243679"/>
    </source>
</evidence>
<dbReference type="GO" id="GO:0005829">
    <property type="term" value="C:cytosol"/>
    <property type="evidence" value="ECO:0007669"/>
    <property type="project" value="TreeGrafter"/>
</dbReference>
<keyword evidence="2 5" id="KW-0808">Transferase</keyword>
<dbReference type="UniPathway" id="UPA00358">
    <property type="reaction ID" value="UER00476"/>
</dbReference>
<dbReference type="NCBIfam" id="NF003950">
    <property type="entry name" value="PRK05450.1-3"/>
    <property type="match status" value="1"/>
</dbReference>
<dbReference type="Gene3D" id="3.90.550.10">
    <property type="entry name" value="Spore Coat Polysaccharide Biosynthesis Protein SpsA, Chain A"/>
    <property type="match status" value="1"/>
</dbReference>
<dbReference type="CDD" id="cd02517">
    <property type="entry name" value="CMP-KDO-Synthetase"/>
    <property type="match status" value="1"/>
</dbReference>
<organism evidence="6 7">
    <name type="scientific">Candidatus Nitrosoglobus terrae</name>
    <dbReference type="NCBI Taxonomy" id="1630141"/>
    <lineage>
        <taxon>Bacteria</taxon>
        <taxon>Pseudomonadati</taxon>
        <taxon>Pseudomonadota</taxon>
        <taxon>Gammaproteobacteria</taxon>
        <taxon>Chromatiales</taxon>
        <taxon>Chromatiaceae</taxon>
        <taxon>Candidatus Nitrosoglobus</taxon>
    </lineage>
</organism>
<evidence type="ECO:0000256" key="3">
    <source>
        <dbReference type="ARBA" id="ARBA00022695"/>
    </source>
</evidence>
<keyword evidence="5" id="KW-0963">Cytoplasm</keyword>
<dbReference type="Pfam" id="PF02348">
    <property type="entry name" value="CTP_transf_3"/>
    <property type="match status" value="1"/>
</dbReference>
<dbReference type="NCBIfam" id="NF009905">
    <property type="entry name" value="PRK13368.1"/>
    <property type="match status" value="1"/>
</dbReference>
<name>A0A1Q2SKH8_9GAMM</name>
<sequence>MAYKVIIPARYNSSRLPGKPLLDLAGKPMLAHVIAKAQVSGAEEILVATDDSRIQAAAKNFGIEACMTSIEHTSGTDRIAEVISQRGYPDQTIIVNVQGDEPLLPAQLIAQVAADLAAHPKADAATLRVPISNQEELFNPNIVKVVCNAAGYALYFSRAPIPWDRENFTSENDSPTKSILWPCYRHIGLYAYRAQFLRHYSTLSICKLEQTEQLEQLRILYHGGYIHVAIAQEIPIPGIDTPTDLERVRNILVQNRKA</sequence>
<dbReference type="NCBIfam" id="TIGR00466">
    <property type="entry name" value="kdsB"/>
    <property type="match status" value="1"/>
</dbReference>
<comment type="subcellular location">
    <subcellularLocation>
        <location evidence="5">Cytoplasm</location>
    </subcellularLocation>
    <subcellularLocation>
        <location evidence="1">Membrane</location>
    </subcellularLocation>
</comment>
<comment type="function">
    <text evidence="5">Activates KDO (a required 8-carbon sugar) for incorporation into bacterial lipopolysaccharide in Gram-negative bacteria.</text>
</comment>
<evidence type="ECO:0000256" key="4">
    <source>
        <dbReference type="ARBA" id="ARBA00022985"/>
    </source>
</evidence>
<gene>
    <name evidence="5" type="primary">kdsB</name>
    <name evidence="6" type="ORF">TAO_0247</name>
</gene>
<evidence type="ECO:0000256" key="2">
    <source>
        <dbReference type="ARBA" id="ARBA00022679"/>
    </source>
</evidence>
<keyword evidence="4 5" id="KW-0448">Lipopolysaccharide biosynthesis</keyword>
<dbReference type="KEGG" id="ntt:TAO_0247"/>
<reference evidence="6 7" key="1">
    <citation type="journal article" date="2017" name="ISME J.">
        <title>An acid-tolerant ammonia-oxidizing ?-proteobacterium from soil.</title>
        <authorList>
            <person name="Hayatsu M."/>
            <person name="Tago K."/>
            <person name="Uchiyama I."/>
            <person name="Toyoda A."/>
            <person name="Wang Y."/>
            <person name="Shimomura Y."/>
            <person name="Okubo T."/>
            <person name="Kurisu F."/>
            <person name="Hirono Y."/>
            <person name="Nonaka K."/>
            <person name="Akiyama H."/>
            <person name="Itoh T."/>
            <person name="Takami H."/>
        </authorList>
    </citation>
    <scope>NUCLEOTIDE SEQUENCE [LARGE SCALE GENOMIC DNA]</scope>
    <source>
        <strain evidence="6 7">TAO100</strain>
    </source>
</reference>
<protein>
    <recommendedName>
        <fullName evidence="5">3-deoxy-manno-octulosonate cytidylyltransferase</fullName>
        <ecNumber evidence="5">2.7.7.38</ecNumber>
    </recommendedName>
    <alternativeName>
        <fullName evidence="5">CMP-2-keto-3-deoxyoctulosonic acid synthase</fullName>
        <shortName evidence="5">CKS</shortName>
        <shortName evidence="5">CMP-KDO synthase</shortName>
    </alternativeName>
</protein>
<keyword evidence="7" id="KW-1185">Reference proteome</keyword>
<dbReference type="FunFam" id="3.90.550.10:FF:000011">
    <property type="entry name" value="3-deoxy-manno-octulosonate cytidylyltransferase"/>
    <property type="match status" value="1"/>
</dbReference>
<dbReference type="PANTHER" id="PTHR42866">
    <property type="entry name" value="3-DEOXY-MANNO-OCTULOSONATE CYTIDYLYLTRANSFERASE"/>
    <property type="match status" value="1"/>
</dbReference>
<accession>A0A1Q2SKH8</accession>
<dbReference type="OrthoDB" id="9815559at2"/>
<dbReference type="InterPro" id="IPR029044">
    <property type="entry name" value="Nucleotide-diphossugar_trans"/>
</dbReference>
<proteinExistence type="inferred from homology"/>
<comment type="pathway">
    <text evidence="5">Nucleotide-sugar biosynthesis; CMP-3-deoxy-D-manno-octulosonate biosynthesis; CMP-3-deoxy-D-manno-octulosonate from 3-deoxy-D-manno-octulosonate and CTP: step 1/1.</text>
</comment>
<dbReference type="InterPro" id="IPR004528">
    <property type="entry name" value="KdsB"/>
</dbReference>
<evidence type="ECO:0000256" key="1">
    <source>
        <dbReference type="ARBA" id="ARBA00004370"/>
    </source>
</evidence>
<evidence type="ECO:0000256" key="5">
    <source>
        <dbReference type="HAMAP-Rule" id="MF_00057"/>
    </source>
</evidence>
<keyword evidence="3 5" id="KW-0548">Nucleotidyltransferase</keyword>
<evidence type="ECO:0000313" key="6">
    <source>
        <dbReference type="EMBL" id="BAW79617.1"/>
    </source>
</evidence>
<dbReference type="GO" id="GO:0033468">
    <property type="term" value="P:CMP-keto-3-deoxy-D-manno-octulosonic acid biosynthetic process"/>
    <property type="evidence" value="ECO:0007669"/>
    <property type="project" value="UniProtKB-UniRule"/>
</dbReference>